<evidence type="ECO:0000313" key="8">
    <source>
        <dbReference type="Proteomes" id="UP001138661"/>
    </source>
</evidence>
<feature type="coiled-coil region" evidence="5">
    <location>
        <begin position="80"/>
        <end position="107"/>
    </location>
</feature>
<dbReference type="EMBL" id="JAHXDN010000001">
    <property type="protein sequence ID" value="MBW4706676.1"/>
    <property type="molecule type" value="Genomic_DNA"/>
</dbReference>
<evidence type="ECO:0000256" key="4">
    <source>
        <dbReference type="ARBA" id="ARBA00023163"/>
    </source>
</evidence>
<dbReference type="RefSeq" id="WP_219498539.1">
    <property type="nucleotide sequence ID" value="NZ_JAHXDN010000001.1"/>
</dbReference>
<dbReference type="InterPro" id="IPR011789">
    <property type="entry name" value="CueR"/>
</dbReference>
<dbReference type="GO" id="GO:0003677">
    <property type="term" value="F:DNA binding"/>
    <property type="evidence" value="ECO:0007669"/>
    <property type="project" value="InterPro"/>
</dbReference>
<evidence type="ECO:0000256" key="5">
    <source>
        <dbReference type="SAM" id="Coils"/>
    </source>
</evidence>
<dbReference type="CDD" id="cd01108">
    <property type="entry name" value="HTH_CueR"/>
    <property type="match status" value="1"/>
</dbReference>
<keyword evidence="2" id="KW-0963">Cytoplasm</keyword>
<proteinExistence type="predicted"/>
<dbReference type="GO" id="GO:0005507">
    <property type="term" value="F:copper ion binding"/>
    <property type="evidence" value="ECO:0007669"/>
    <property type="project" value="InterPro"/>
</dbReference>
<dbReference type="SMART" id="SM00422">
    <property type="entry name" value="HTH_MERR"/>
    <property type="match status" value="1"/>
</dbReference>
<keyword evidence="3" id="KW-0805">Transcription regulation</keyword>
<dbReference type="InterPro" id="IPR015358">
    <property type="entry name" value="Tscrpt_reg_MerR_DNA-bd"/>
</dbReference>
<reference evidence="7" key="1">
    <citation type="submission" date="2021-07" db="EMBL/GenBank/DDBJ databases">
        <title>Roseobacter insulae sp. nov., isolated from a tidal flat.</title>
        <authorList>
            <person name="Park S."/>
            <person name="Yoon J.-H."/>
        </authorList>
    </citation>
    <scope>NUCLEOTIDE SEQUENCE</scope>
    <source>
        <strain evidence="7">YSTF-M11</strain>
    </source>
</reference>
<keyword evidence="8" id="KW-1185">Reference proteome</keyword>
<comment type="subcellular location">
    <subcellularLocation>
        <location evidence="1">Cytoplasm</location>
    </subcellularLocation>
</comment>
<dbReference type="InterPro" id="IPR047057">
    <property type="entry name" value="MerR_fam"/>
</dbReference>
<comment type="caution">
    <text evidence="7">The sequence shown here is derived from an EMBL/GenBank/DDBJ whole genome shotgun (WGS) entry which is preliminary data.</text>
</comment>
<sequence>MNISDVADRTGLPVKTIRYYEDIGLISPARSANGYRSFSESDLHMLAFLGRARSLGFGIDACRSLLRLYNDKSRASADVKKLAQAHLAEIDQKLAELNQMRDTLSHLVDTCAGNDRPDCPILADLASQA</sequence>
<dbReference type="Pfam" id="PF00376">
    <property type="entry name" value="MerR"/>
    <property type="match status" value="1"/>
</dbReference>
<dbReference type="InterPro" id="IPR000551">
    <property type="entry name" value="MerR-type_HTH_dom"/>
</dbReference>
<accession>A0A9X1FSA6</accession>
<evidence type="ECO:0000259" key="6">
    <source>
        <dbReference type="PROSITE" id="PS50937"/>
    </source>
</evidence>
<dbReference type="PROSITE" id="PS50937">
    <property type="entry name" value="HTH_MERR_2"/>
    <property type="match status" value="1"/>
</dbReference>
<dbReference type="PANTHER" id="PTHR30204">
    <property type="entry name" value="REDOX-CYCLING DRUG-SENSING TRANSCRIPTIONAL ACTIVATOR SOXR"/>
    <property type="match status" value="1"/>
</dbReference>
<organism evidence="7 8">
    <name type="scientific">Roseobacter insulae</name>
    <dbReference type="NCBI Taxonomy" id="2859783"/>
    <lineage>
        <taxon>Bacteria</taxon>
        <taxon>Pseudomonadati</taxon>
        <taxon>Pseudomonadota</taxon>
        <taxon>Alphaproteobacteria</taxon>
        <taxon>Rhodobacterales</taxon>
        <taxon>Roseobacteraceae</taxon>
        <taxon>Roseobacter</taxon>
    </lineage>
</organism>
<protein>
    <submittedName>
        <fullName evidence="7">Cu(I)-responsive transcriptional regulator</fullName>
    </submittedName>
</protein>
<evidence type="ECO:0000313" key="7">
    <source>
        <dbReference type="EMBL" id="MBW4706676.1"/>
    </source>
</evidence>
<dbReference type="GO" id="GO:0005737">
    <property type="term" value="C:cytoplasm"/>
    <property type="evidence" value="ECO:0007669"/>
    <property type="project" value="UniProtKB-SubCell"/>
</dbReference>
<dbReference type="GO" id="GO:0003700">
    <property type="term" value="F:DNA-binding transcription factor activity"/>
    <property type="evidence" value="ECO:0007669"/>
    <property type="project" value="InterPro"/>
</dbReference>
<dbReference type="AlphaFoldDB" id="A0A9X1FSA6"/>
<name>A0A9X1FSA6_9RHOB</name>
<dbReference type="Proteomes" id="UP001138661">
    <property type="component" value="Unassembled WGS sequence"/>
</dbReference>
<evidence type="ECO:0000256" key="2">
    <source>
        <dbReference type="ARBA" id="ARBA00022490"/>
    </source>
</evidence>
<dbReference type="PANTHER" id="PTHR30204:SF94">
    <property type="entry name" value="HEAVY METAL-DEPENDENT TRANSCRIPTIONAL REGULATOR HI_0293-RELATED"/>
    <property type="match status" value="1"/>
</dbReference>
<keyword evidence="4" id="KW-0804">Transcription</keyword>
<keyword evidence="5" id="KW-0175">Coiled coil</keyword>
<gene>
    <name evidence="7" type="primary">cueR</name>
    <name evidence="7" type="ORF">KX928_02640</name>
</gene>
<dbReference type="Pfam" id="PF09278">
    <property type="entry name" value="MerR-DNA-bind"/>
    <property type="match status" value="1"/>
</dbReference>
<dbReference type="NCBIfam" id="TIGR02044">
    <property type="entry name" value="CueR"/>
    <property type="match status" value="1"/>
</dbReference>
<evidence type="ECO:0000256" key="1">
    <source>
        <dbReference type="ARBA" id="ARBA00004496"/>
    </source>
</evidence>
<dbReference type="GO" id="GO:0045893">
    <property type="term" value="P:positive regulation of DNA-templated transcription"/>
    <property type="evidence" value="ECO:0007669"/>
    <property type="project" value="InterPro"/>
</dbReference>
<evidence type="ECO:0000256" key="3">
    <source>
        <dbReference type="ARBA" id="ARBA00023015"/>
    </source>
</evidence>
<feature type="domain" description="HTH merR-type" evidence="6">
    <location>
        <begin position="1"/>
        <end position="68"/>
    </location>
</feature>